<keyword evidence="1" id="KW-0812">Transmembrane</keyword>
<organism evidence="2 3">
    <name type="scientific">Candidatus Roizmanbacteria bacterium RIFCSPLOWO2_01_FULL_35_13</name>
    <dbReference type="NCBI Taxonomy" id="1802055"/>
    <lineage>
        <taxon>Bacteria</taxon>
        <taxon>Candidatus Roizmaniibacteriota</taxon>
    </lineage>
</organism>
<evidence type="ECO:0000256" key="1">
    <source>
        <dbReference type="SAM" id="Phobius"/>
    </source>
</evidence>
<evidence type="ECO:0008006" key="4">
    <source>
        <dbReference type="Google" id="ProtNLM"/>
    </source>
</evidence>
<dbReference type="AlphaFoldDB" id="A0A1F7IFG7"/>
<feature type="transmembrane region" description="Helical" evidence="1">
    <location>
        <begin position="12"/>
        <end position="35"/>
    </location>
</feature>
<evidence type="ECO:0000313" key="3">
    <source>
        <dbReference type="Proteomes" id="UP000179270"/>
    </source>
</evidence>
<dbReference type="Proteomes" id="UP000179270">
    <property type="component" value="Unassembled WGS sequence"/>
</dbReference>
<protein>
    <recommendedName>
        <fullName evidence="4">PsbP C-terminal domain-containing protein</fullName>
    </recommendedName>
</protein>
<dbReference type="EMBL" id="MGAF01000010">
    <property type="protein sequence ID" value="OGK42123.1"/>
    <property type="molecule type" value="Genomic_DNA"/>
</dbReference>
<gene>
    <name evidence="2" type="ORF">A3A74_04770</name>
</gene>
<evidence type="ECO:0000313" key="2">
    <source>
        <dbReference type="EMBL" id="OGK42123.1"/>
    </source>
</evidence>
<dbReference type="STRING" id="1802055.A3A74_04770"/>
<keyword evidence="1" id="KW-0472">Membrane</keyword>
<accession>A0A1F7IFG7</accession>
<comment type="caution">
    <text evidence="2">The sequence shown here is derived from an EMBL/GenBank/DDBJ whole genome shotgun (WGS) entry which is preliminary data.</text>
</comment>
<sequence>MTEEKKEENKGALSAMSIGVLVLFLVVVGGLYWWVSKKGKGEVVFPAGLNYTGEEPTGAPQAKRPDYDYAKLAASSDWVDFISPKEQYAFKYPSSMVPLIFPGDPNDTVTFDVADVPAQFNLMVLVETISNYDAKYKGKQEDFVNDYYTFFDGLKGLEEVETYKTDKGLTGWRVKFVNQDDVVGVNNYFFTIPGQPDKIIHVNNVFPAEGQAVFTRLLNSLDNYKK</sequence>
<proteinExistence type="predicted"/>
<keyword evidence="1" id="KW-1133">Transmembrane helix</keyword>
<reference evidence="2 3" key="1">
    <citation type="journal article" date="2016" name="Nat. Commun.">
        <title>Thousands of microbial genomes shed light on interconnected biogeochemical processes in an aquifer system.</title>
        <authorList>
            <person name="Anantharaman K."/>
            <person name="Brown C.T."/>
            <person name="Hug L.A."/>
            <person name="Sharon I."/>
            <person name="Castelle C.J."/>
            <person name="Probst A.J."/>
            <person name="Thomas B.C."/>
            <person name="Singh A."/>
            <person name="Wilkins M.J."/>
            <person name="Karaoz U."/>
            <person name="Brodie E.L."/>
            <person name="Williams K.H."/>
            <person name="Hubbard S.S."/>
            <person name="Banfield J.F."/>
        </authorList>
    </citation>
    <scope>NUCLEOTIDE SEQUENCE [LARGE SCALE GENOMIC DNA]</scope>
</reference>
<name>A0A1F7IFG7_9BACT</name>